<name>A0A813BCD9_9DINO</name>
<dbReference type="OrthoDB" id="10341861at2759"/>
<organism evidence="2 3">
    <name type="scientific">Symbiodinium necroappetens</name>
    <dbReference type="NCBI Taxonomy" id="1628268"/>
    <lineage>
        <taxon>Eukaryota</taxon>
        <taxon>Sar</taxon>
        <taxon>Alveolata</taxon>
        <taxon>Dinophyceae</taxon>
        <taxon>Suessiales</taxon>
        <taxon>Symbiodiniaceae</taxon>
        <taxon>Symbiodinium</taxon>
    </lineage>
</organism>
<evidence type="ECO:0000256" key="1">
    <source>
        <dbReference type="SAM" id="MobiDB-lite"/>
    </source>
</evidence>
<reference evidence="2" key="1">
    <citation type="submission" date="2021-02" db="EMBL/GenBank/DDBJ databases">
        <authorList>
            <person name="Dougan E. K."/>
            <person name="Rhodes N."/>
            <person name="Thang M."/>
            <person name="Chan C."/>
        </authorList>
    </citation>
    <scope>NUCLEOTIDE SEQUENCE</scope>
</reference>
<dbReference type="AlphaFoldDB" id="A0A813BCD9"/>
<sequence length="283" mass="30360">DLPCSPSEYNDSISPGSFALAEVANAGLETVVAEVMDPVLACHAASHNYEPVRVDPHLAVAPCEPDKSSDTGELPTAGAQANIGCPLAVYLMDILAVMRLDADSCASSAVGSTEKAPGCAAETHATNALHPQAVADERERDWQMMSGELENGWDARLEDPWNGLVEAQPKPRPKSAPAKPRADPGPPLSPSEASFVVAHRIQQQQIQRGQSWIEVSINKCNLVKHYPNLENIVDPEAVTEAHGGQSEARQPEALRRQKHMCRAGYKNPRAVTLLPDIAFLGNS</sequence>
<dbReference type="EMBL" id="CAJNJA010070018">
    <property type="protein sequence ID" value="CAE7899769.1"/>
    <property type="molecule type" value="Genomic_DNA"/>
</dbReference>
<gene>
    <name evidence="2" type="ORF">SNEC2469_LOCUS30233</name>
</gene>
<evidence type="ECO:0000313" key="2">
    <source>
        <dbReference type="EMBL" id="CAE7899769.1"/>
    </source>
</evidence>
<feature type="non-terminal residue" evidence="2">
    <location>
        <position position="283"/>
    </location>
</feature>
<feature type="region of interest" description="Disordered" evidence="1">
    <location>
        <begin position="164"/>
        <end position="192"/>
    </location>
</feature>
<keyword evidence="3" id="KW-1185">Reference proteome</keyword>
<dbReference type="Proteomes" id="UP000601435">
    <property type="component" value="Unassembled WGS sequence"/>
</dbReference>
<protein>
    <submittedName>
        <fullName evidence="2">Uncharacterized protein</fullName>
    </submittedName>
</protein>
<comment type="caution">
    <text evidence="2">The sequence shown here is derived from an EMBL/GenBank/DDBJ whole genome shotgun (WGS) entry which is preliminary data.</text>
</comment>
<evidence type="ECO:0000313" key="3">
    <source>
        <dbReference type="Proteomes" id="UP000601435"/>
    </source>
</evidence>
<accession>A0A813BCD9</accession>
<proteinExistence type="predicted"/>